<feature type="active site" description="Proton donor/acceptor" evidence="6">
    <location>
        <position position="233"/>
    </location>
</feature>
<evidence type="ECO:0000256" key="1">
    <source>
        <dbReference type="ARBA" id="ARBA00010936"/>
    </source>
</evidence>
<comment type="pathway">
    <text evidence="6">Carbohydrate degradation; 2-deoxy-D-ribose 1-phosphate degradation; D-glyceraldehyde 3-phosphate and acetaldehyde from 2-deoxy-alpha-D-ribose 1-phosphate: step 2/2.</text>
</comment>
<comment type="subcellular location">
    <subcellularLocation>
        <location evidence="6">Cytoplasm</location>
    </subcellularLocation>
</comment>
<reference evidence="8 9" key="1">
    <citation type="submission" date="2021-01" db="EMBL/GenBank/DDBJ databases">
        <title>Genomic Encyclopedia of Type Strains, Phase IV (KMG-IV): sequencing the most valuable type-strain genomes for metagenomic binning, comparative biology and taxonomic classification.</title>
        <authorList>
            <person name="Goeker M."/>
        </authorList>
    </citation>
    <scope>NUCLEOTIDE SEQUENCE [LARGE SCALE GENOMIC DNA]</scope>
    <source>
        <strain evidence="8 9">DSM 25879</strain>
    </source>
</reference>
<protein>
    <recommendedName>
        <fullName evidence="6">Deoxyribose-phosphate aldolase</fullName>
        <shortName evidence="6">DERA</shortName>
        <ecNumber evidence="6">4.1.2.4</ecNumber>
    </recommendedName>
    <alternativeName>
        <fullName evidence="6">2-deoxy-D-ribose 5-phosphate aldolase</fullName>
    </alternativeName>
    <alternativeName>
        <fullName evidence="6">Phosphodeoxyriboaldolase</fullName>
        <shortName evidence="6">Deoxyriboaldolase</shortName>
    </alternativeName>
</protein>
<dbReference type="Pfam" id="PF01791">
    <property type="entry name" value="DeoC"/>
    <property type="match status" value="1"/>
</dbReference>
<feature type="active site" description="Schiff-base intermediate with acetaldehyde" evidence="6">
    <location>
        <position position="204"/>
    </location>
</feature>
<keyword evidence="4 6" id="KW-0704">Schiff base</keyword>
<proteinExistence type="inferred from homology"/>
<feature type="active site" description="Proton donor/acceptor" evidence="6">
    <location>
        <position position="141"/>
    </location>
</feature>
<dbReference type="InterPro" id="IPR028581">
    <property type="entry name" value="DeoC_typeI"/>
</dbReference>
<dbReference type="PANTHER" id="PTHR10889">
    <property type="entry name" value="DEOXYRIBOSE-PHOSPHATE ALDOLASE"/>
    <property type="match status" value="1"/>
</dbReference>
<keyword evidence="2 6" id="KW-0963">Cytoplasm</keyword>
<keyword evidence="9" id="KW-1185">Reference proteome</keyword>
<dbReference type="EC" id="4.1.2.4" evidence="6"/>
<dbReference type="InterPro" id="IPR013785">
    <property type="entry name" value="Aldolase_TIM"/>
</dbReference>
<accession>A0ABS2NVU4</accession>
<dbReference type="InterPro" id="IPR002915">
    <property type="entry name" value="DeoC/FbaB/LacD_aldolase"/>
</dbReference>
<evidence type="ECO:0000256" key="7">
    <source>
        <dbReference type="SAM" id="MobiDB-lite"/>
    </source>
</evidence>
<evidence type="ECO:0000256" key="5">
    <source>
        <dbReference type="ARBA" id="ARBA00048791"/>
    </source>
</evidence>
<comment type="caution">
    <text evidence="8">The sequence shown here is derived from an EMBL/GenBank/DDBJ whole genome shotgun (WGS) entry which is preliminary data.</text>
</comment>
<evidence type="ECO:0000256" key="3">
    <source>
        <dbReference type="ARBA" id="ARBA00023239"/>
    </source>
</evidence>
<keyword evidence="3 6" id="KW-0456">Lyase</keyword>
<dbReference type="NCBIfam" id="TIGR00126">
    <property type="entry name" value="deoC"/>
    <property type="match status" value="1"/>
</dbReference>
<evidence type="ECO:0000256" key="4">
    <source>
        <dbReference type="ARBA" id="ARBA00023270"/>
    </source>
</evidence>
<dbReference type="InterPro" id="IPR011343">
    <property type="entry name" value="DeoC"/>
</dbReference>
<evidence type="ECO:0000256" key="6">
    <source>
        <dbReference type="HAMAP-Rule" id="MF_00114"/>
    </source>
</evidence>
<evidence type="ECO:0000256" key="2">
    <source>
        <dbReference type="ARBA" id="ARBA00022490"/>
    </source>
</evidence>
<dbReference type="SUPFAM" id="SSF51569">
    <property type="entry name" value="Aldolase"/>
    <property type="match status" value="1"/>
</dbReference>
<comment type="similarity">
    <text evidence="1 6">Belongs to the DeoC/FbaB aldolase family. DeoC type 1 subfamily.</text>
</comment>
<comment type="catalytic activity">
    <reaction evidence="5 6">
        <text>2-deoxy-D-ribose 5-phosphate = D-glyceraldehyde 3-phosphate + acetaldehyde</text>
        <dbReference type="Rhea" id="RHEA:12821"/>
        <dbReference type="ChEBI" id="CHEBI:15343"/>
        <dbReference type="ChEBI" id="CHEBI:59776"/>
        <dbReference type="ChEBI" id="CHEBI:62877"/>
        <dbReference type="EC" id="4.1.2.4"/>
    </reaction>
</comment>
<name>A0ABS2NVU4_9BACI</name>
<feature type="region of interest" description="Disordered" evidence="7">
    <location>
        <begin position="21"/>
        <end position="46"/>
    </location>
</feature>
<dbReference type="HAMAP" id="MF_00114">
    <property type="entry name" value="DeoC_type1"/>
    <property type="match status" value="1"/>
</dbReference>
<organism evidence="8 9">
    <name type="scientific">Sutcliffiella tianshenii</name>
    <dbReference type="NCBI Taxonomy" id="1463404"/>
    <lineage>
        <taxon>Bacteria</taxon>
        <taxon>Bacillati</taxon>
        <taxon>Bacillota</taxon>
        <taxon>Bacilli</taxon>
        <taxon>Bacillales</taxon>
        <taxon>Bacillaceae</taxon>
        <taxon>Sutcliffiella</taxon>
    </lineage>
</organism>
<gene>
    <name evidence="6" type="primary">deoC</name>
    <name evidence="8" type="ORF">JOC95_000621</name>
</gene>
<evidence type="ECO:0000313" key="9">
    <source>
        <dbReference type="Proteomes" id="UP000737402"/>
    </source>
</evidence>
<dbReference type="Proteomes" id="UP000737402">
    <property type="component" value="Unassembled WGS sequence"/>
</dbReference>
<dbReference type="GO" id="GO:0004139">
    <property type="term" value="F:deoxyribose-phosphate aldolase activity"/>
    <property type="evidence" value="ECO:0007669"/>
    <property type="project" value="UniProtKB-EC"/>
</dbReference>
<dbReference type="PANTHER" id="PTHR10889:SF1">
    <property type="entry name" value="DEOXYRIBOSE-PHOSPHATE ALDOLASE"/>
    <property type="match status" value="1"/>
</dbReference>
<comment type="function">
    <text evidence="6">Catalyzes a reversible aldol reaction between acetaldehyde and D-glyceraldehyde 3-phosphate to generate 2-deoxy-D-ribose 5-phosphate.</text>
</comment>
<dbReference type="Gene3D" id="3.20.20.70">
    <property type="entry name" value="Aldolase class I"/>
    <property type="match status" value="1"/>
</dbReference>
<evidence type="ECO:0000313" key="8">
    <source>
        <dbReference type="EMBL" id="MBM7618779.1"/>
    </source>
</evidence>
<sequence length="272" mass="28583">MQIEALVEQITNQIMEQLTNKQELKDGKPVQAAPVTGQSSNFSSSSSNIITGPSIARMIDHTLLKPESTKDQVIKLCEEAKEYNFATVCVNPYWVATAAKELKGSNVGITTVVGFPLGATNSFVKVSETRDAIASGATEIDMVMNIGALKSGDFETVKKDIEAVVLAAKDHAPVKVIIETGLLENEEKKKACILAKMAGADFVKTSTGFGPGCATAEDIKLMREAVGPDMGVKASACVRDLDTARKLVQAGATRIGASSGIAIVTGGKGTGY</sequence>
<dbReference type="SMART" id="SM01133">
    <property type="entry name" value="DeoC"/>
    <property type="match status" value="1"/>
</dbReference>
<dbReference type="EMBL" id="JAFBED010000001">
    <property type="protein sequence ID" value="MBM7618779.1"/>
    <property type="molecule type" value="Genomic_DNA"/>
</dbReference>
<dbReference type="CDD" id="cd00959">
    <property type="entry name" value="DeoC"/>
    <property type="match status" value="1"/>
</dbReference>